<dbReference type="EMBL" id="MU864457">
    <property type="protein sequence ID" value="KAK4185232.1"/>
    <property type="molecule type" value="Genomic_DNA"/>
</dbReference>
<accession>A0AAN6WRZ1</accession>
<dbReference type="SUPFAM" id="SSF57701">
    <property type="entry name" value="Zn2/Cys6 DNA-binding domain"/>
    <property type="match status" value="1"/>
</dbReference>
<dbReference type="PANTHER" id="PTHR47657:SF7">
    <property type="entry name" value="STEROL REGULATORY ELEMENT-BINDING PROTEIN ECM22"/>
    <property type="match status" value="1"/>
</dbReference>
<dbReference type="Pfam" id="PF00172">
    <property type="entry name" value="Zn_clus"/>
    <property type="match status" value="1"/>
</dbReference>
<evidence type="ECO:0000259" key="3">
    <source>
        <dbReference type="PROSITE" id="PS50048"/>
    </source>
</evidence>
<dbReference type="PROSITE" id="PS00463">
    <property type="entry name" value="ZN2_CY6_FUNGAL_1"/>
    <property type="match status" value="1"/>
</dbReference>
<proteinExistence type="predicted"/>
<dbReference type="InterPro" id="IPR052400">
    <property type="entry name" value="Zn2-C6_fungal_TF"/>
</dbReference>
<feature type="compositionally biased region" description="Basic and acidic residues" evidence="2">
    <location>
        <begin position="1"/>
        <end position="12"/>
    </location>
</feature>
<dbReference type="GO" id="GO:0008270">
    <property type="term" value="F:zinc ion binding"/>
    <property type="evidence" value="ECO:0007669"/>
    <property type="project" value="InterPro"/>
</dbReference>
<dbReference type="InterPro" id="IPR001138">
    <property type="entry name" value="Zn2Cys6_DnaBD"/>
</dbReference>
<name>A0AAN6WRZ1_9PEZI</name>
<comment type="caution">
    <text evidence="4">The sequence shown here is derived from an EMBL/GenBank/DDBJ whole genome shotgun (WGS) entry which is preliminary data.</text>
</comment>
<keyword evidence="1" id="KW-0539">Nucleus</keyword>
<keyword evidence="5" id="KW-1185">Reference proteome</keyword>
<feature type="compositionally biased region" description="Low complexity" evidence="2">
    <location>
        <begin position="36"/>
        <end position="46"/>
    </location>
</feature>
<dbReference type="GO" id="GO:0000981">
    <property type="term" value="F:DNA-binding transcription factor activity, RNA polymerase II-specific"/>
    <property type="evidence" value="ECO:0007669"/>
    <property type="project" value="InterPro"/>
</dbReference>
<evidence type="ECO:0000256" key="1">
    <source>
        <dbReference type="ARBA" id="ARBA00023242"/>
    </source>
</evidence>
<dbReference type="AlphaFoldDB" id="A0AAN6WRZ1"/>
<organism evidence="4 5">
    <name type="scientific">Podospora australis</name>
    <dbReference type="NCBI Taxonomy" id="1536484"/>
    <lineage>
        <taxon>Eukaryota</taxon>
        <taxon>Fungi</taxon>
        <taxon>Dikarya</taxon>
        <taxon>Ascomycota</taxon>
        <taxon>Pezizomycotina</taxon>
        <taxon>Sordariomycetes</taxon>
        <taxon>Sordariomycetidae</taxon>
        <taxon>Sordariales</taxon>
        <taxon>Podosporaceae</taxon>
        <taxon>Podospora</taxon>
    </lineage>
</organism>
<sequence length="464" mass="50894">MSLRDIVHRSDLGPDPNPSDSGVPQSRDTAEISRNSSVSSPVTTTPISLGPPTPHPLTYGPGKRSHKKSRTGCGICKARKIKCDERHPSCLNCISHGVECPFATQGGSAGSTKAALPIPTRSKPTAPCASCKIRAAIPITPTTPTPASPGEDPLPLLELELLHNFTLNTYATLAGDPTVLSFWQGPVVQLGLKCDYIMRTVLAISALHLAYSADSEERRDSYTAQGILLHQKASRSAVKFMNSLSSTEMDKDATASLFLFSLLTIYFALASPRTRSHADGKLFFINETSFPDWTFLVTGGKSLSKVLGERGHDTILAPFLAYGGDIWRQYRSKMEEKDSGEPPLAELRARINSTVRDEGLLQTYSHALDELELALVAMKPPAKPDVLAVMLWLWEVSDSLVPLLKVPEQEAVAIFAHFCILLKHHESTWWLQGWGDHLVRRAHAVLDEEHRGWIEWPVREVGLG</sequence>
<gene>
    <name evidence="4" type="ORF">QBC35DRAFT_454497</name>
</gene>
<feature type="compositionally biased region" description="Polar residues" evidence="2">
    <location>
        <begin position="18"/>
        <end position="35"/>
    </location>
</feature>
<dbReference type="PANTHER" id="PTHR47657">
    <property type="entry name" value="STEROL REGULATORY ELEMENT-BINDING PROTEIN ECM22"/>
    <property type="match status" value="1"/>
</dbReference>
<protein>
    <submittedName>
        <fullName evidence="4">Transcription factor</fullName>
    </submittedName>
</protein>
<feature type="region of interest" description="Disordered" evidence="2">
    <location>
        <begin position="1"/>
        <end position="70"/>
    </location>
</feature>
<evidence type="ECO:0000313" key="5">
    <source>
        <dbReference type="Proteomes" id="UP001302126"/>
    </source>
</evidence>
<dbReference type="CDD" id="cd00067">
    <property type="entry name" value="GAL4"/>
    <property type="match status" value="1"/>
</dbReference>
<dbReference type="SMART" id="SM00066">
    <property type="entry name" value="GAL4"/>
    <property type="match status" value="1"/>
</dbReference>
<dbReference type="InterPro" id="IPR036864">
    <property type="entry name" value="Zn2-C6_fun-type_DNA-bd_sf"/>
</dbReference>
<dbReference type="Proteomes" id="UP001302126">
    <property type="component" value="Unassembled WGS sequence"/>
</dbReference>
<dbReference type="Gene3D" id="4.10.240.10">
    <property type="entry name" value="Zn(2)-C6 fungal-type DNA-binding domain"/>
    <property type="match status" value="1"/>
</dbReference>
<dbReference type="PROSITE" id="PS50048">
    <property type="entry name" value="ZN2_CY6_FUNGAL_2"/>
    <property type="match status" value="1"/>
</dbReference>
<evidence type="ECO:0000256" key="2">
    <source>
        <dbReference type="SAM" id="MobiDB-lite"/>
    </source>
</evidence>
<reference evidence="4" key="1">
    <citation type="journal article" date="2023" name="Mol. Phylogenet. Evol.">
        <title>Genome-scale phylogeny and comparative genomics of the fungal order Sordariales.</title>
        <authorList>
            <person name="Hensen N."/>
            <person name="Bonometti L."/>
            <person name="Westerberg I."/>
            <person name="Brannstrom I.O."/>
            <person name="Guillou S."/>
            <person name="Cros-Aarteil S."/>
            <person name="Calhoun S."/>
            <person name="Haridas S."/>
            <person name="Kuo A."/>
            <person name="Mondo S."/>
            <person name="Pangilinan J."/>
            <person name="Riley R."/>
            <person name="LaButti K."/>
            <person name="Andreopoulos B."/>
            <person name="Lipzen A."/>
            <person name="Chen C."/>
            <person name="Yan M."/>
            <person name="Daum C."/>
            <person name="Ng V."/>
            <person name="Clum A."/>
            <person name="Steindorff A."/>
            <person name="Ohm R.A."/>
            <person name="Martin F."/>
            <person name="Silar P."/>
            <person name="Natvig D.O."/>
            <person name="Lalanne C."/>
            <person name="Gautier V."/>
            <person name="Ament-Velasquez S.L."/>
            <person name="Kruys A."/>
            <person name="Hutchinson M.I."/>
            <person name="Powell A.J."/>
            <person name="Barry K."/>
            <person name="Miller A.N."/>
            <person name="Grigoriev I.V."/>
            <person name="Debuchy R."/>
            <person name="Gladieux P."/>
            <person name="Hiltunen Thoren M."/>
            <person name="Johannesson H."/>
        </authorList>
    </citation>
    <scope>NUCLEOTIDE SEQUENCE</scope>
    <source>
        <strain evidence="4">PSN309</strain>
    </source>
</reference>
<evidence type="ECO:0000313" key="4">
    <source>
        <dbReference type="EMBL" id="KAK4185232.1"/>
    </source>
</evidence>
<feature type="domain" description="Zn(2)-C6 fungal-type" evidence="3">
    <location>
        <begin position="72"/>
        <end position="102"/>
    </location>
</feature>
<reference evidence="4" key="2">
    <citation type="submission" date="2023-05" db="EMBL/GenBank/DDBJ databases">
        <authorList>
            <consortium name="Lawrence Berkeley National Laboratory"/>
            <person name="Steindorff A."/>
            <person name="Hensen N."/>
            <person name="Bonometti L."/>
            <person name="Westerberg I."/>
            <person name="Brannstrom I.O."/>
            <person name="Guillou S."/>
            <person name="Cros-Aarteil S."/>
            <person name="Calhoun S."/>
            <person name="Haridas S."/>
            <person name="Kuo A."/>
            <person name="Mondo S."/>
            <person name="Pangilinan J."/>
            <person name="Riley R."/>
            <person name="Labutti K."/>
            <person name="Andreopoulos B."/>
            <person name="Lipzen A."/>
            <person name="Chen C."/>
            <person name="Yanf M."/>
            <person name="Daum C."/>
            <person name="Ng V."/>
            <person name="Clum A."/>
            <person name="Ohm R."/>
            <person name="Martin F."/>
            <person name="Silar P."/>
            <person name="Natvig D."/>
            <person name="Lalanne C."/>
            <person name="Gautier V."/>
            <person name="Ament-Velasquez S.L."/>
            <person name="Kruys A."/>
            <person name="Hutchinson M.I."/>
            <person name="Powell A.J."/>
            <person name="Barry K."/>
            <person name="Miller A.N."/>
            <person name="Grigoriev I.V."/>
            <person name="Debuchy R."/>
            <person name="Gladieux P."/>
            <person name="Thoren M.H."/>
            <person name="Johannesson H."/>
        </authorList>
    </citation>
    <scope>NUCLEOTIDE SEQUENCE</scope>
    <source>
        <strain evidence="4">PSN309</strain>
    </source>
</reference>